<dbReference type="GO" id="GO:0004867">
    <property type="term" value="F:serine-type endopeptidase inhibitor activity"/>
    <property type="evidence" value="ECO:0007669"/>
    <property type="project" value="UniProtKB-KW"/>
</dbReference>
<evidence type="ECO:0000259" key="6">
    <source>
        <dbReference type="SMART" id="SM00093"/>
    </source>
</evidence>
<dbReference type="KEGG" id="nlo:107219197"/>
<feature type="domain" description="Serpin" evidence="6">
    <location>
        <begin position="53"/>
        <end position="408"/>
    </location>
</feature>
<dbReference type="GeneID" id="107219197"/>
<keyword evidence="5" id="KW-0732">Signal</keyword>
<dbReference type="CDD" id="cd19601">
    <property type="entry name" value="serpin42Da-like"/>
    <property type="match status" value="1"/>
</dbReference>
<dbReference type="PROSITE" id="PS00284">
    <property type="entry name" value="SERPIN"/>
    <property type="match status" value="1"/>
</dbReference>
<dbReference type="Proteomes" id="UP000829291">
    <property type="component" value="Chromosome 5"/>
</dbReference>
<reference evidence="8" key="1">
    <citation type="submission" date="2025-08" db="UniProtKB">
        <authorList>
            <consortium name="RefSeq"/>
        </authorList>
    </citation>
    <scope>IDENTIFICATION</scope>
    <source>
        <tissue evidence="8">Thorax and Abdomen</tissue>
    </source>
</reference>
<dbReference type="GO" id="GO:0005615">
    <property type="term" value="C:extracellular space"/>
    <property type="evidence" value="ECO:0007669"/>
    <property type="project" value="InterPro"/>
</dbReference>
<dbReference type="Gene3D" id="3.30.497.10">
    <property type="entry name" value="Antithrombin, subunit I, domain 2"/>
    <property type="match status" value="1"/>
</dbReference>
<keyword evidence="7" id="KW-1185">Reference proteome</keyword>
<evidence type="ECO:0000313" key="7">
    <source>
        <dbReference type="Proteomes" id="UP000829291"/>
    </source>
</evidence>
<dbReference type="Gene3D" id="2.30.39.10">
    <property type="entry name" value="Alpha-1-antitrypsin, domain 1"/>
    <property type="match status" value="1"/>
</dbReference>
<dbReference type="InParanoid" id="A0A6J0BD68"/>
<dbReference type="AlphaFoldDB" id="A0A6J0BD68"/>
<evidence type="ECO:0000313" key="8">
    <source>
        <dbReference type="RefSeq" id="XP_015512834.1"/>
    </source>
</evidence>
<dbReference type="InterPro" id="IPR042185">
    <property type="entry name" value="Serpin_sf_2"/>
</dbReference>
<protein>
    <submittedName>
        <fullName evidence="8">Alaserpin isoform X1</fullName>
    </submittedName>
</protein>
<evidence type="ECO:0000256" key="2">
    <source>
        <dbReference type="ARBA" id="ARBA00022690"/>
    </source>
</evidence>
<gene>
    <name evidence="8" type="primary">LOC107219197</name>
</gene>
<dbReference type="OrthoDB" id="671595at2759"/>
<organism evidence="8">
    <name type="scientific">Neodiprion lecontei</name>
    <name type="common">Redheaded pine sawfly</name>
    <dbReference type="NCBI Taxonomy" id="441921"/>
    <lineage>
        <taxon>Eukaryota</taxon>
        <taxon>Metazoa</taxon>
        <taxon>Ecdysozoa</taxon>
        <taxon>Arthropoda</taxon>
        <taxon>Hexapoda</taxon>
        <taxon>Insecta</taxon>
        <taxon>Pterygota</taxon>
        <taxon>Neoptera</taxon>
        <taxon>Endopterygota</taxon>
        <taxon>Hymenoptera</taxon>
        <taxon>Tenthredinoidea</taxon>
        <taxon>Diprionidae</taxon>
        <taxon>Diprioninae</taxon>
        <taxon>Neodiprion</taxon>
    </lineage>
</organism>
<dbReference type="Pfam" id="PF00079">
    <property type="entry name" value="Serpin"/>
    <property type="match status" value="1"/>
</dbReference>
<keyword evidence="2" id="KW-0646">Protease inhibitor</keyword>
<dbReference type="PANTHER" id="PTHR11461">
    <property type="entry name" value="SERINE PROTEASE INHIBITOR, SERPIN"/>
    <property type="match status" value="1"/>
</dbReference>
<dbReference type="PANTHER" id="PTHR11461:SF211">
    <property type="entry name" value="GH10112P-RELATED"/>
    <property type="match status" value="1"/>
</dbReference>
<dbReference type="InterPro" id="IPR023796">
    <property type="entry name" value="Serpin_dom"/>
</dbReference>
<feature type="chain" id="PRO_5026727384" evidence="5">
    <location>
        <begin position="26"/>
        <end position="417"/>
    </location>
</feature>
<keyword evidence="3" id="KW-0722">Serine protease inhibitor</keyword>
<evidence type="ECO:0000256" key="1">
    <source>
        <dbReference type="ARBA" id="ARBA00009500"/>
    </source>
</evidence>
<evidence type="ECO:0000256" key="4">
    <source>
        <dbReference type="RuleBase" id="RU000411"/>
    </source>
</evidence>
<name>A0A6J0BD68_NEOLC</name>
<dbReference type="InterPro" id="IPR036186">
    <property type="entry name" value="Serpin_sf"/>
</dbReference>
<sequence>MTMPMLGFVTLTLLLTNCLCNVASSQFVEMASDEEDQENIFNQMSKSNDKFTTRFYSMVAPKVGGNTVCSPLSAHMILSILTYGARGKTAEELRSALYLLSDDSLTQNGFKSLLQSLNNATGLEISLANAIYIQEGITLMPEFLSMNSKYFDSDTPRVDFKNSVESTRQINSWVENQTNNRIKNLLSADAVNEWTKIIMINAVYFKGNWANKFNTEYTENRPFYITKDTKRHIPTMYTKSEYAYAELEELNARAIRLPYSNDDFSMLIILPNEIEGLPNLEQNFNRGSIESTYWRSGKVELFLPKFKVESTINLEEILQEMGIKQVFTDFADLSGISQAPLKVGHVLQKAFIEVNEEGSEAAAATLVQIRCRRMASPPEVFDVNRPFMFAIQHKPSKIPIFVGSIRDLQMLPTKDEL</sequence>
<dbReference type="FunCoup" id="A0A6J0BD68">
    <property type="interactions" value="75"/>
</dbReference>
<dbReference type="InterPro" id="IPR000215">
    <property type="entry name" value="Serpin_fam"/>
</dbReference>
<dbReference type="RefSeq" id="XP_015512834.1">
    <property type="nucleotide sequence ID" value="XM_015657348.2"/>
</dbReference>
<dbReference type="SUPFAM" id="SSF56574">
    <property type="entry name" value="Serpins"/>
    <property type="match status" value="1"/>
</dbReference>
<feature type="signal peptide" evidence="5">
    <location>
        <begin position="1"/>
        <end position="25"/>
    </location>
</feature>
<dbReference type="SMART" id="SM00093">
    <property type="entry name" value="SERPIN"/>
    <property type="match status" value="1"/>
</dbReference>
<comment type="similarity">
    <text evidence="1 4">Belongs to the serpin family.</text>
</comment>
<evidence type="ECO:0000256" key="3">
    <source>
        <dbReference type="ARBA" id="ARBA00022900"/>
    </source>
</evidence>
<evidence type="ECO:0000256" key="5">
    <source>
        <dbReference type="SAM" id="SignalP"/>
    </source>
</evidence>
<dbReference type="InterPro" id="IPR042178">
    <property type="entry name" value="Serpin_sf_1"/>
</dbReference>
<dbReference type="InterPro" id="IPR023795">
    <property type="entry name" value="Serpin_CS"/>
</dbReference>
<proteinExistence type="inferred from homology"/>
<accession>A0A6J0BD68</accession>